<name>A0ABV6UEM1_9ACTN</name>
<keyword evidence="3" id="KW-1185">Reference proteome</keyword>
<proteinExistence type="predicted"/>
<dbReference type="RefSeq" id="WP_051724932.1">
    <property type="nucleotide sequence ID" value="NZ_JBHEZZ010000001.1"/>
</dbReference>
<comment type="caution">
    <text evidence="2">The sequence shown here is derived from an EMBL/GenBank/DDBJ whole genome shotgun (WGS) entry which is preliminary data.</text>
</comment>
<evidence type="ECO:0008006" key="4">
    <source>
        <dbReference type="Google" id="ProtNLM"/>
    </source>
</evidence>
<reference evidence="2 3" key="1">
    <citation type="submission" date="2024-09" db="EMBL/GenBank/DDBJ databases">
        <authorList>
            <person name="Lee S.D."/>
        </authorList>
    </citation>
    <scope>NUCLEOTIDE SEQUENCE [LARGE SCALE GENOMIC DNA]</scope>
    <source>
        <strain evidence="2 3">N1-5</strain>
    </source>
</reference>
<organism evidence="2 3">
    <name type="scientific">Streptacidiphilus cavernicola</name>
    <dbReference type="NCBI Taxonomy" id="3342716"/>
    <lineage>
        <taxon>Bacteria</taxon>
        <taxon>Bacillati</taxon>
        <taxon>Actinomycetota</taxon>
        <taxon>Actinomycetes</taxon>
        <taxon>Kitasatosporales</taxon>
        <taxon>Streptomycetaceae</taxon>
        <taxon>Streptacidiphilus</taxon>
    </lineage>
</organism>
<evidence type="ECO:0000313" key="2">
    <source>
        <dbReference type="EMBL" id="MFC1399906.1"/>
    </source>
</evidence>
<accession>A0ABV6UEM1</accession>
<dbReference type="Gene3D" id="1.10.443.10">
    <property type="entry name" value="Intergrase catalytic core"/>
    <property type="match status" value="1"/>
</dbReference>
<dbReference type="InterPro" id="IPR011010">
    <property type="entry name" value="DNA_brk_join_enz"/>
</dbReference>
<gene>
    <name evidence="2" type="ORF">ACEZDJ_01205</name>
</gene>
<evidence type="ECO:0000313" key="3">
    <source>
        <dbReference type="Proteomes" id="UP001592528"/>
    </source>
</evidence>
<dbReference type="EMBL" id="JBHEZZ010000001">
    <property type="protein sequence ID" value="MFC1399906.1"/>
    <property type="molecule type" value="Genomic_DNA"/>
</dbReference>
<evidence type="ECO:0000256" key="1">
    <source>
        <dbReference type="ARBA" id="ARBA00023172"/>
    </source>
</evidence>
<keyword evidence="1" id="KW-0233">DNA recombination</keyword>
<dbReference type="Proteomes" id="UP001592528">
    <property type="component" value="Unassembled WGS sequence"/>
</dbReference>
<protein>
    <recommendedName>
        <fullName evidence="4">Transposase</fullName>
    </recommendedName>
</protein>
<sequence>MFKGEFSGPLAGGVYRRAWTRARKEVLTPHECASPLGRRVYDNRNTCLTEWLNNRTPPAQVAEWAGTSVALLLTTYAKVIDG</sequence>
<dbReference type="InterPro" id="IPR013762">
    <property type="entry name" value="Integrase-like_cat_sf"/>
</dbReference>
<dbReference type="SUPFAM" id="SSF56349">
    <property type="entry name" value="DNA breaking-rejoining enzymes"/>
    <property type="match status" value="1"/>
</dbReference>